<proteinExistence type="predicted"/>
<keyword evidence="2" id="KW-1185">Reference proteome</keyword>
<protein>
    <submittedName>
        <fullName evidence="1">Uncharacterized protein</fullName>
    </submittedName>
</protein>
<reference evidence="1" key="1">
    <citation type="submission" date="2023-05" db="EMBL/GenBank/DDBJ databases">
        <authorList>
            <person name="Stuckert A."/>
        </authorList>
    </citation>
    <scope>NUCLEOTIDE SEQUENCE</scope>
</reference>
<dbReference type="EMBL" id="CATNWA010000520">
    <property type="protein sequence ID" value="CAI9537168.1"/>
    <property type="molecule type" value="Genomic_DNA"/>
</dbReference>
<dbReference type="Proteomes" id="UP001162483">
    <property type="component" value="Unassembled WGS sequence"/>
</dbReference>
<evidence type="ECO:0000313" key="2">
    <source>
        <dbReference type="Proteomes" id="UP001162483"/>
    </source>
</evidence>
<name>A0ABN9AMJ2_9NEOB</name>
<accession>A0ABN9AMJ2</accession>
<gene>
    <name evidence="1" type="ORF">SPARVUS_LOCUS1169353</name>
</gene>
<organism evidence="1 2">
    <name type="scientific">Staurois parvus</name>
    <dbReference type="NCBI Taxonomy" id="386267"/>
    <lineage>
        <taxon>Eukaryota</taxon>
        <taxon>Metazoa</taxon>
        <taxon>Chordata</taxon>
        <taxon>Craniata</taxon>
        <taxon>Vertebrata</taxon>
        <taxon>Euteleostomi</taxon>
        <taxon>Amphibia</taxon>
        <taxon>Batrachia</taxon>
        <taxon>Anura</taxon>
        <taxon>Neobatrachia</taxon>
        <taxon>Ranoidea</taxon>
        <taxon>Ranidae</taxon>
        <taxon>Staurois</taxon>
    </lineage>
</organism>
<sequence>MAREEQCRDRWAFINVLPACARSLVIAVRDLLCEVPNHMVTDWPISDHMNNIKQDVTSDIIAYY</sequence>
<comment type="caution">
    <text evidence="1">The sequence shown here is derived from an EMBL/GenBank/DDBJ whole genome shotgun (WGS) entry which is preliminary data.</text>
</comment>
<evidence type="ECO:0000313" key="1">
    <source>
        <dbReference type="EMBL" id="CAI9537168.1"/>
    </source>
</evidence>